<gene>
    <name evidence="1" type="ORF">DL346_25270</name>
</gene>
<dbReference type="EMBL" id="QLUW01000006">
    <property type="protein sequence ID" value="RAP73589.1"/>
    <property type="molecule type" value="Genomic_DNA"/>
</dbReference>
<name>A0A328TSN2_9BACL</name>
<dbReference type="Proteomes" id="UP000249260">
    <property type="component" value="Unassembled WGS sequence"/>
</dbReference>
<reference evidence="1 2" key="1">
    <citation type="submission" date="2018-06" db="EMBL/GenBank/DDBJ databases">
        <title>Paenibacillus montanisoli sp. nov., isolated from mountain area soil.</title>
        <authorList>
            <person name="Wu M."/>
        </authorList>
    </citation>
    <scope>NUCLEOTIDE SEQUENCE [LARGE SCALE GENOMIC DNA]</scope>
    <source>
        <strain evidence="1 2">RA17</strain>
    </source>
</reference>
<organism evidence="1 2">
    <name type="scientific">Paenibacillus montanisoli</name>
    <dbReference type="NCBI Taxonomy" id="2081970"/>
    <lineage>
        <taxon>Bacteria</taxon>
        <taxon>Bacillati</taxon>
        <taxon>Bacillota</taxon>
        <taxon>Bacilli</taxon>
        <taxon>Bacillales</taxon>
        <taxon>Paenibacillaceae</taxon>
        <taxon>Paenibacillus</taxon>
    </lineage>
</organism>
<comment type="caution">
    <text evidence="1">The sequence shown here is derived from an EMBL/GenBank/DDBJ whole genome shotgun (WGS) entry which is preliminary data.</text>
</comment>
<evidence type="ECO:0000313" key="1">
    <source>
        <dbReference type="EMBL" id="RAP73589.1"/>
    </source>
</evidence>
<keyword evidence="2" id="KW-1185">Reference proteome</keyword>
<accession>A0A328TSN2</accession>
<sequence length="168" mass="18989">MQLSVPCGRHGESRRKHFVKIAEAAIAAIESDIDDGGLPLLEQQRGMQKPLFIEPFRWRKTEIFAHFPAYVFRRIGSQPVEGADPFGDAFPLARFGKQLVQPPGRIGMVLRARRGEMLDKQLGEQSARCRPDSGLMVSVDRTDTLVLTNEPCNLLRHQAASRRQRRVD</sequence>
<protein>
    <submittedName>
        <fullName evidence="1">Uncharacterized protein</fullName>
    </submittedName>
</protein>
<proteinExistence type="predicted"/>
<evidence type="ECO:0000313" key="2">
    <source>
        <dbReference type="Proteomes" id="UP000249260"/>
    </source>
</evidence>
<dbReference type="AlphaFoldDB" id="A0A328TSN2"/>